<protein>
    <submittedName>
        <fullName evidence="1">Uncharacterized protein</fullName>
    </submittedName>
</protein>
<organism evidence="1 2">
    <name type="scientific">Papaver atlanticum</name>
    <dbReference type="NCBI Taxonomy" id="357466"/>
    <lineage>
        <taxon>Eukaryota</taxon>
        <taxon>Viridiplantae</taxon>
        <taxon>Streptophyta</taxon>
        <taxon>Embryophyta</taxon>
        <taxon>Tracheophyta</taxon>
        <taxon>Spermatophyta</taxon>
        <taxon>Magnoliopsida</taxon>
        <taxon>Ranunculales</taxon>
        <taxon>Papaveraceae</taxon>
        <taxon>Papaveroideae</taxon>
        <taxon>Papaver</taxon>
    </lineage>
</organism>
<sequence>MVSLTFELGITSHQLSEIRHLSVKLPMQPRFTPINKVPMGVTGSLDVYKSLVVKEIRTGKKKILILSVVADLRGIIDFKENRF</sequence>
<dbReference type="Proteomes" id="UP001202328">
    <property type="component" value="Unassembled WGS sequence"/>
</dbReference>
<name>A0AAD4S1K8_9MAGN</name>
<accession>A0AAD4S1K8</accession>
<proteinExistence type="predicted"/>
<dbReference type="AlphaFoldDB" id="A0AAD4S1K8"/>
<evidence type="ECO:0000313" key="1">
    <source>
        <dbReference type="EMBL" id="KAI3853661.1"/>
    </source>
</evidence>
<comment type="caution">
    <text evidence="1">The sequence shown here is derived from an EMBL/GenBank/DDBJ whole genome shotgun (WGS) entry which is preliminary data.</text>
</comment>
<keyword evidence="2" id="KW-1185">Reference proteome</keyword>
<evidence type="ECO:0000313" key="2">
    <source>
        <dbReference type="Proteomes" id="UP001202328"/>
    </source>
</evidence>
<reference evidence="1" key="1">
    <citation type="submission" date="2022-04" db="EMBL/GenBank/DDBJ databases">
        <title>A functionally conserved STORR gene fusion in Papaver species that diverged 16.8 million years ago.</title>
        <authorList>
            <person name="Catania T."/>
        </authorList>
    </citation>
    <scope>NUCLEOTIDE SEQUENCE</scope>
    <source>
        <strain evidence="1">S-188037</strain>
    </source>
</reference>
<dbReference type="EMBL" id="JAJJMB010015535">
    <property type="protein sequence ID" value="KAI3853661.1"/>
    <property type="molecule type" value="Genomic_DNA"/>
</dbReference>
<gene>
    <name evidence="1" type="ORF">MKW98_025178</name>
</gene>